<dbReference type="PANTHER" id="PTHR34980">
    <property type="entry name" value="INNER MEMBRANE PROTEIN-RELATED-RELATED"/>
    <property type="match status" value="1"/>
</dbReference>
<dbReference type="InterPro" id="IPR008523">
    <property type="entry name" value="DUF805"/>
</dbReference>
<dbReference type="AlphaFoldDB" id="A0A0W8IDP6"/>
<dbReference type="STRING" id="317018.AVL63_06190"/>
<organism evidence="2 3">
    <name type="scientific">Nesterenkonia jeotgali</name>
    <dbReference type="NCBI Taxonomy" id="317018"/>
    <lineage>
        <taxon>Bacteria</taxon>
        <taxon>Bacillati</taxon>
        <taxon>Actinomycetota</taxon>
        <taxon>Actinomycetes</taxon>
        <taxon>Micrococcales</taxon>
        <taxon>Micrococcaceae</taxon>
        <taxon>Nesterenkonia</taxon>
    </lineage>
</organism>
<keyword evidence="3" id="KW-1185">Reference proteome</keyword>
<dbReference type="EMBL" id="LQBM01000004">
    <property type="protein sequence ID" value="KUG58068.1"/>
    <property type="molecule type" value="Genomic_DNA"/>
</dbReference>
<dbReference type="Pfam" id="PF05656">
    <property type="entry name" value="DUF805"/>
    <property type="match status" value="1"/>
</dbReference>
<protein>
    <recommendedName>
        <fullName evidence="4">DUF805 domain-containing protein</fullName>
    </recommendedName>
</protein>
<keyword evidence="1" id="KW-1133">Transmembrane helix</keyword>
<feature type="transmembrane region" description="Helical" evidence="1">
    <location>
        <begin position="88"/>
        <end position="121"/>
    </location>
</feature>
<dbReference type="Proteomes" id="UP000054023">
    <property type="component" value="Unassembled WGS sequence"/>
</dbReference>
<gene>
    <name evidence="2" type="ORF">AVL63_06190</name>
</gene>
<dbReference type="RefSeq" id="WP_058889300.1">
    <property type="nucleotide sequence ID" value="NZ_LQBM01000004.1"/>
</dbReference>
<evidence type="ECO:0000313" key="2">
    <source>
        <dbReference type="EMBL" id="KUG58068.1"/>
    </source>
</evidence>
<feature type="transmembrane region" description="Helical" evidence="1">
    <location>
        <begin position="41"/>
        <end position="67"/>
    </location>
</feature>
<dbReference type="PANTHER" id="PTHR34980:SF2">
    <property type="entry name" value="INNER MEMBRANE PROTEIN YHAH-RELATED"/>
    <property type="match status" value="1"/>
</dbReference>
<sequence length="169" mass="18491">MQLYAGEITSPMIDASGPDATLSSFLENYSQFRGYSTRPEFWWPFLFLILVHTAIGMTAIITISTLFAEDMVTDARDLFGVAGFSPGIWLEGFGAVFAAAILGLHLLIAALTVIPLLALTWRRLHDSGLPGSMSLLGLIPLVGWLVLLLLLARPSAPQKHRPEFSAAWY</sequence>
<accession>A0A0W8IDP6</accession>
<evidence type="ECO:0000256" key="1">
    <source>
        <dbReference type="SAM" id="Phobius"/>
    </source>
</evidence>
<name>A0A0W8IDP6_9MICC</name>
<comment type="caution">
    <text evidence="2">The sequence shown here is derived from an EMBL/GenBank/DDBJ whole genome shotgun (WGS) entry which is preliminary data.</text>
</comment>
<keyword evidence="1" id="KW-0472">Membrane</keyword>
<dbReference type="GO" id="GO:0005886">
    <property type="term" value="C:plasma membrane"/>
    <property type="evidence" value="ECO:0007669"/>
    <property type="project" value="TreeGrafter"/>
</dbReference>
<feature type="transmembrane region" description="Helical" evidence="1">
    <location>
        <begin position="133"/>
        <end position="152"/>
    </location>
</feature>
<keyword evidence="1" id="KW-0812">Transmembrane</keyword>
<proteinExistence type="predicted"/>
<evidence type="ECO:0000313" key="3">
    <source>
        <dbReference type="Proteomes" id="UP000054023"/>
    </source>
</evidence>
<evidence type="ECO:0008006" key="4">
    <source>
        <dbReference type="Google" id="ProtNLM"/>
    </source>
</evidence>
<reference evidence="3" key="1">
    <citation type="submission" date="2015-12" db="EMBL/GenBank/DDBJ databases">
        <authorList>
            <person name="Nair G.R."/>
            <person name="Kaur G."/>
            <person name="Mayilraj S."/>
        </authorList>
    </citation>
    <scope>NUCLEOTIDE SEQUENCE [LARGE SCALE GENOMIC DNA]</scope>
    <source>
        <strain evidence="3">CD08_7</strain>
    </source>
</reference>